<feature type="transmembrane region" description="Helical" evidence="10">
    <location>
        <begin position="12"/>
        <end position="31"/>
    </location>
</feature>
<evidence type="ECO:0000259" key="11">
    <source>
        <dbReference type="PROSITE" id="PS50023"/>
    </source>
</evidence>
<keyword evidence="4 8" id="KW-0440">LIM domain</keyword>
<dbReference type="EMBL" id="OZ035830">
    <property type="protein sequence ID" value="CAL1614459.1"/>
    <property type="molecule type" value="Genomic_DNA"/>
</dbReference>
<dbReference type="SMART" id="SM00132">
    <property type="entry name" value="LIM"/>
    <property type="match status" value="1"/>
</dbReference>
<dbReference type="GO" id="GO:0030182">
    <property type="term" value="P:neuron differentiation"/>
    <property type="evidence" value="ECO:0007669"/>
    <property type="project" value="TreeGrafter"/>
</dbReference>
<evidence type="ECO:0000256" key="3">
    <source>
        <dbReference type="ARBA" id="ARBA00022833"/>
    </source>
</evidence>
<accession>A0AAV2MLX3</accession>
<feature type="domain" description="LIM zinc-binding" evidence="11">
    <location>
        <begin position="155"/>
        <end position="217"/>
    </location>
</feature>
<keyword evidence="13" id="KW-1185">Reference proteome</keyword>
<keyword evidence="10" id="KW-0812">Transmembrane</keyword>
<keyword evidence="5" id="KW-0238">DNA-binding</keyword>
<evidence type="ECO:0000256" key="2">
    <source>
        <dbReference type="ARBA" id="ARBA00022723"/>
    </source>
</evidence>
<evidence type="ECO:0000313" key="12">
    <source>
        <dbReference type="EMBL" id="CAL1614459.1"/>
    </source>
</evidence>
<evidence type="ECO:0000256" key="10">
    <source>
        <dbReference type="SAM" id="Phobius"/>
    </source>
</evidence>
<keyword evidence="10" id="KW-0472">Membrane</keyword>
<dbReference type="GO" id="GO:0000977">
    <property type="term" value="F:RNA polymerase II transcription regulatory region sequence-specific DNA binding"/>
    <property type="evidence" value="ECO:0007669"/>
    <property type="project" value="TreeGrafter"/>
</dbReference>
<proteinExistence type="predicted"/>
<dbReference type="InterPro" id="IPR050453">
    <property type="entry name" value="LIM_Homeobox_TF"/>
</dbReference>
<dbReference type="Gene3D" id="2.10.110.10">
    <property type="entry name" value="Cysteine Rich Protein"/>
    <property type="match status" value="1"/>
</dbReference>
<keyword evidence="10" id="KW-1133">Transmembrane helix</keyword>
<comment type="subcellular location">
    <subcellularLocation>
        <location evidence="1">Nucleus</location>
    </subcellularLocation>
</comment>
<evidence type="ECO:0000256" key="9">
    <source>
        <dbReference type="SAM" id="MobiDB-lite"/>
    </source>
</evidence>
<evidence type="ECO:0000256" key="1">
    <source>
        <dbReference type="ARBA" id="ARBA00004123"/>
    </source>
</evidence>
<protein>
    <recommendedName>
        <fullName evidence="11">LIM zinc-binding domain-containing protein</fullName>
    </recommendedName>
</protein>
<dbReference type="GO" id="GO:0046872">
    <property type="term" value="F:metal ion binding"/>
    <property type="evidence" value="ECO:0007669"/>
    <property type="project" value="UniProtKB-KW"/>
</dbReference>
<feature type="transmembrane region" description="Helical" evidence="10">
    <location>
        <begin position="38"/>
        <end position="65"/>
    </location>
</feature>
<dbReference type="InterPro" id="IPR001781">
    <property type="entry name" value="Znf_LIM"/>
</dbReference>
<dbReference type="PANTHER" id="PTHR24208">
    <property type="entry name" value="LIM/HOMEOBOX PROTEIN LHX"/>
    <property type="match status" value="1"/>
</dbReference>
<evidence type="ECO:0000256" key="6">
    <source>
        <dbReference type="ARBA" id="ARBA00023155"/>
    </source>
</evidence>
<keyword evidence="3 8" id="KW-0862">Zinc</keyword>
<evidence type="ECO:0000313" key="13">
    <source>
        <dbReference type="Proteomes" id="UP001497482"/>
    </source>
</evidence>
<dbReference type="FunFam" id="2.10.110.10:FF:000039">
    <property type="entry name" value="LIM/homeobox protein Lhx9 isoform 2"/>
    <property type="match status" value="1"/>
</dbReference>
<feature type="region of interest" description="Disordered" evidence="9">
    <location>
        <begin position="320"/>
        <end position="344"/>
    </location>
</feature>
<dbReference type="AlphaFoldDB" id="A0AAV2MLX3"/>
<feature type="transmembrane region" description="Helical" evidence="10">
    <location>
        <begin position="121"/>
        <end position="145"/>
    </location>
</feature>
<dbReference type="Proteomes" id="UP001497482">
    <property type="component" value="Chromosome 8"/>
</dbReference>
<evidence type="ECO:0000256" key="5">
    <source>
        <dbReference type="ARBA" id="ARBA00023125"/>
    </source>
</evidence>
<dbReference type="SUPFAM" id="SSF57716">
    <property type="entry name" value="Glucocorticoid receptor-like (DNA-binding domain)"/>
    <property type="match status" value="1"/>
</dbReference>
<keyword evidence="7" id="KW-0539">Nucleus</keyword>
<evidence type="ECO:0000256" key="7">
    <source>
        <dbReference type="ARBA" id="ARBA00023242"/>
    </source>
</evidence>
<evidence type="ECO:0000256" key="8">
    <source>
        <dbReference type="PROSITE-ProRule" id="PRU00125"/>
    </source>
</evidence>
<dbReference type="GO" id="GO:0005634">
    <property type="term" value="C:nucleus"/>
    <property type="evidence" value="ECO:0007669"/>
    <property type="project" value="UniProtKB-SubCell"/>
</dbReference>
<keyword evidence="2 8" id="KW-0479">Metal-binding</keyword>
<sequence>MGFVPLVFQSDHGVWFLCVSGLIMGLVPLCFQLIRGCLILGVVPLCFSLIMGLVSLCFCLIMEFGSSVFQSDHGFGFLCFCPDPWFGFLCVSVLIMGFVPLCSGGLIMVSPLVSLCSYVPVLLRPCAPASLCSCVPVLSACVVTVRVCSRRFSVQRCARCHLGISASEMVMRARDSVYHLSCFTCTTCNKTLSTGDHFGMKDSLVYCRAHFETMVQAPDFHNHQQQINFAELAAKSGGLGLPYFNGSGGAQKGRPRKRKSPAMGIDISSYSAESSSTAHSINRHFVFCPGAERSRQRNTCEIQERPSLTLESVAPEAAAVSSHVGGGGGGASLWGGGGGGGGVG</sequence>
<keyword evidence="6" id="KW-0371">Homeobox</keyword>
<dbReference type="PANTHER" id="PTHR24208:SF95">
    <property type="entry name" value="LIM_HOMEOBOX PROTEIN LHX9"/>
    <property type="match status" value="1"/>
</dbReference>
<dbReference type="PROSITE" id="PS00478">
    <property type="entry name" value="LIM_DOMAIN_1"/>
    <property type="match status" value="1"/>
</dbReference>
<name>A0AAV2MLX3_KNICA</name>
<reference evidence="12 13" key="1">
    <citation type="submission" date="2024-04" db="EMBL/GenBank/DDBJ databases">
        <authorList>
            <person name="Waldvogel A.-M."/>
            <person name="Schoenle A."/>
        </authorList>
    </citation>
    <scope>NUCLEOTIDE SEQUENCE [LARGE SCALE GENOMIC DNA]</scope>
</reference>
<feature type="transmembrane region" description="Helical" evidence="10">
    <location>
        <begin position="85"/>
        <end position="109"/>
    </location>
</feature>
<dbReference type="GO" id="GO:0000981">
    <property type="term" value="F:DNA-binding transcription factor activity, RNA polymerase II-specific"/>
    <property type="evidence" value="ECO:0007669"/>
    <property type="project" value="TreeGrafter"/>
</dbReference>
<dbReference type="PROSITE" id="PS50023">
    <property type="entry name" value="LIM_DOMAIN_2"/>
    <property type="match status" value="1"/>
</dbReference>
<gene>
    <name evidence="12" type="ORF">KC01_LOCUS40504</name>
</gene>
<evidence type="ECO:0000256" key="4">
    <source>
        <dbReference type="ARBA" id="ARBA00023038"/>
    </source>
</evidence>
<feature type="compositionally biased region" description="Gly residues" evidence="9">
    <location>
        <begin position="324"/>
        <end position="344"/>
    </location>
</feature>
<dbReference type="Pfam" id="PF00412">
    <property type="entry name" value="LIM"/>
    <property type="match status" value="1"/>
</dbReference>
<dbReference type="CDD" id="cd09377">
    <property type="entry name" value="LIM2_Lhx2_Lhx9"/>
    <property type="match status" value="1"/>
</dbReference>
<organism evidence="12 13">
    <name type="scientific">Knipowitschia caucasica</name>
    <name type="common">Caucasian dwarf goby</name>
    <name type="synonym">Pomatoschistus caucasicus</name>
    <dbReference type="NCBI Taxonomy" id="637954"/>
    <lineage>
        <taxon>Eukaryota</taxon>
        <taxon>Metazoa</taxon>
        <taxon>Chordata</taxon>
        <taxon>Craniata</taxon>
        <taxon>Vertebrata</taxon>
        <taxon>Euteleostomi</taxon>
        <taxon>Actinopterygii</taxon>
        <taxon>Neopterygii</taxon>
        <taxon>Teleostei</taxon>
        <taxon>Neoteleostei</taxon>
        <taxon>Acanthomorphata</taxon>
        <taxon>Gobiaria</taxon>
        <taxon>Gobiiformes</taxon>
        <taxon>Gobioidei</taxon>
        <taxon>Gobiidae</taxon>
        <taxon>Gobiinae</taxon>
        <taxon>Knipowitschia</taxon>
    </lineage>
</organism>